<dbReference type="InterPro" id="IPR056121">
    <property type="entry name" value="DUF7704"/>
</dbReference>
<gene>
    <name evidence="3" type="ORF">A0H81_09838</name>
</gene>
<feature type="transmembrane region" description="Helical" evidence="1">
    <location>
        <begin position="134"/>
        <end position="156"/>
    </location>
</feature>
<dbReference type="OMA" id="AFFTHFR"/>
<evidence type="ECO:0000259" key="2">
    <source>
        <dbReference type="Pfam" id="PF24803"/>
    </source>
</evidence>
<sequence>MASETSTTTVIPLFYRLFFLYIEPISALVGSYYAAGKPAEYLAYLTPASTTASLQPPPISTLISLFQLSNLYLLFALNEHLVLSATNDRRTWQRLLFCLLVADIGHLATMWPLALEKGVSEVYAQFWRWTAMEWGSIGFVYVGAMMRTSFFAGVGLRNLGSGEKGKTS</sequence>
<proteinExistence type="predicted"/>
<dbReference type="Pfam" id="PF24803">
    <property type="entry name" value="DUF7704"/>
    <property type="match status" value="1"/>
</dbReference>
<dbReference type="PANTHER" id="PTHR37019:SF1">
    <property type="entry name" value="EXPERA DOMAIN-CONTAINING PROTEIN"/>
    <property type="match status" value="1"/>
</dbReference>
<feature type="transmembrane region" description="Helical" evidence="1">
    <location>
        <begin position="95"/>
        <end position="114"/>
    </location>
</feature>
<keyword evidence="1" id="KW-0472">Membrane</keyword>
<protein>
    <recommendedName>
        <fullName evidence="2">DUF7704 domain-containing protein</fullName>
    </recommendedName>
</protein>
<keyword evidence="1" id="KW-1133">Transmembrane helix</keyword>
<keyword evidence="4" id="KW-1185">Reference proteome</keyword>
<comment type="caution">
    <text evidence="3">The sequence shown here is derived from an EMBL/GenBank/DDBJ whole genome shotgun (WGS) entry which is preliminary data.</text>
</comment>
<dbReference type="PANTHER" id="PTHR37019">
    <property type="entry name" value="CHROMOSOME 1, WHOLE GENOME SHOTGUN SEQUENCE"/>
    <property type="match status" value="1"/>
</dbReference>
<name>A0A1C7LZK3_GRIFR</name>
<feature type="transmembrane region" description="Helical" evidence="1">
    <location>
        <begin position="55"/>
        <end position="75"/>
    </location>
</feature>
<evidence type="ECO:0000313" key="4">
    <source>
        <dbReference type="Proteomes" id="UP000092993"/>
    </source>
</evidence>
<dbReference type="OrthoDB" id="5313995at2759"/>
<feature type="domain" description="DUF7704" evidence="2">
    <location>
        <begin position="9"/>
        <end position="155"/>
    </location>
</feature>
<evidence type="ECO:0000256" key="1">
    <source>
        <dbReference type="SAM" id="Phobius"/>
    </source>
</evidence>
<accession>A0A1C7LZK3</accession>
<organism evidence="3 4">
    <name type="scientific">Grifola frondosa</name>
    <name type="common">Maitake</name>
    <name type="synonym">Polyporus frondosus</name>
    <dbReference type="NCBI Taxonomy" id="5627"/>
    <lineage>
        <taxon>Eukaryota</taxon>
        <taxon>Fungi</taxon>
        <taxon>Dikarya</taxon>
        <taxon>Basidiomycota</taxon>
        <taxon>Agaricomycotina</taxon>
        <taxon>Agaricomycetes</taxon>
        <taxon>Polyporales</taxon>
        <taxon>Grifolaceae</taxon>
        <taxon>Grifola</taxon>
    </lineage>
</organism>
<keyword evidence="1" id="KW-0812">Transmembrane</keyword>
<feature type="transmembrane region" description="Helical" evidence="1">
    <location>
        <begin position="13"/>
        <end position="35"/>
    </location>
</feature>
<evidence type="ECO:0000313" key="3">
    <source>
        <dbReference type="EMBL" id="OBZ70113.1"/>
    </source>
</evidence>
<reference evidence="3 4" key="1">
    <citation type="submission" date="2016-03" db="EMBL/GenBank/DDBJ databases">
        <title>Whole genome sequencing of Grifola frondosa 9006-11.</title>
        <authorList>
            <person name="Min B."/>
            <person name="Park H."/>
            <person name="Kim J.-G."/>
            <person name="Cho H."/>
            <person name="Oh Y.-L."/>
            <person name="Kong W.-S."/>
            <person name="Choi I.-G."/>
        </authorList>
    </citation>
    <scope>NUCLEOTIDE SEQUENCE [LARGE SCALE GENOMIC DNA]</scope>
    <source>
        <strain evidence="3 4">9006-11</strain>
    </source>
</reference>
<dbReference type="Proteomes" id="UP000092993">
    <property type="component" value="Unassembled WGS sequence"/>
</dbReference>
<dbReference type="AlphaFoldDB" id="A0A1C7LZK3"/>
<dbReference type="EMBL" id="LUGG01000014">
    <property type="protein sequence ID" value="OBZ70113.1"/>
    <property type="molecule type" value="Genomic_DNA"/>
</dbReference>